<protein>
    <submittedName>
        <fullName evidence="1">Uncharacterized protein</fullName>
    </submittedName>
</protein>
<name>A0A0A9D6D7_ARUDO</name>
<evidence type="ECO:0000313" key="1">
    <source>
        <dbReference type="EMBL" id="JAD84119.1"/>
    </source>
</evidence>
<reference evidence="1" key="1">
    <citation type="submission" date="2014-09" db="EMBL/GenBank/DDBJ databases">
        <authorList>
            <person name="Magalhaes I.L.F."/>
            <person name="Oliveira U."/>
            <person name="Santos F.R."/>
            <person name="Vidigal T.H.D.A."/>
            <person name="Brescovit A.D."/>
            <person name="Santos A.J."/>
        </authorList>
    </citation>
    <scope>NUCLEOTIDE SEQUENCE</scope>
    <source>
        <tissue evidence="1">Shoot tissue taken approximately 20 cm above the soil surface</tissue>
    </source>
</reference>
<dbReference type="EMBL" id="GBRH01213776">
    <property type="protein sequence ID" value="JAD84119.1"/>
    <property type="molecule type" value="Transcribed_RNA"/>
</dbReference>
<accession>A0A0A9D6D7</accession>
<sequence length="53" mass="5759">MDVDFCCEELKPVPAMIHGAWTSLVSLWGQRESSRGRGAAIAASNHCELWAAV</sequence>
<organism evidence="1">
    <name type="scientific">Arundo donax</name>
    <name type="common">Giant reed</name>
    <name type="synonym">Donax arundinaceus</name>
    <dbReference type="NCBI Taxonomy" id="35708"/>
    <lineage>
        <taxon>Eukaryota</taxon>
        <taxon>Viridiplantae</taxon>
        <taxon>Streptophyta</taxon>
        <taxon>Embryophyta</taxon>
        <taxon>Tracheophyta</taxon>
        <taxon>Spermatophyta</taxon>
        <taxon>Magnoliopsida</taxon>
        <taxon>Liliopsida</taxon>
        <taxon>Poales</taxon>
        <taxon>Poaceae</taxon>
        <taxon>PACMAD clade</taxon>
        <taxon>Arundinoideae</taxon>
        <taxon>Arundineae</taxon>
        <taxon>Arundo</taxon>
    </lineage>
</organism>
<dbReference type="AlphaFoldDB" id="A0A0A9D6D7"/>
<reference evidence="1" key="2">
    <citation type="journal article" date="2015" name="Data Brief">
        <title>Shoot transcriptome of the giant reed, Arundo donax.</title>
        <authorList>
            <person name="Barrero R.A."/>
            <person name="Guerrero F.D."/>
            <person name="Moolhuijzen P."/>
            <person name="Goolsby J.A."/>
            <person name="Tidwell J."/>
            <person name="Bellgard S.E."/>
            <person name="Bellgard M.I."/>
        </authorList>
    </citation>
    <scope>NUCLEOTIDE SEQUENCE</scope>
    <source>
        <tissue evidence="1">Shoot tissue taken approximately 20 cm above the soil surface</tissue>
    </source>
</reference>
<proteinExistence type="predicted"/>